<dbReference type="SUPFAM" id="SSF46785">
    <property type="entry name" value="Winged helix' DNA-binding domain"/>
    <property type="match status" value="1"/>
</dbReference>
<protein>
    <recommendedName>
        <fullName evidence="4">Transcriptional regulator SarA/SarZ/Rot-like helix-turn-helix domain-containing protein</fullName>
    </recommendedName>
</protein>
<evidence type="ECO:0000256" key="1">
    <source>
        <dbReference type="ARBA" id="ARBA00023015"/>
    </source>
</evidence>
<keyword evidence="2" id="KW-0238">DNA-binding</keyword>
<dbReference type="AlphaFoldDB" id="A0A9Q9BN73"/>
<evidence type="ECO:0000313" key="5">
    <source>
        <dbReference type="EMBL" id="UTH13605.1"/>
    </source>
</evidence>
<reference evidence="5" key="1">
    <citation type="submission" date="2021-04" db="EMBL/GenBank/DDBJ databases">
        <title>Complete Genome Sequences of Macrococcus spp. from dog and cattle.</title>
        <authorList>
            <person name="Schwendener S."/>
            <person name="Perreten V."/>
        </authorList>
    </citation>
    <scope>NUCLEOTIDE SEQUENCE</scope>
    <source>
        <strain evidence="5">Epi0143-OL</strain>
    </source>
</reference>
<dbReference type="RefSeq" id="WP_254249878.1">
    <property type="nucleotide sequence ID" value="NZ_CP073809.1"/>
</dbReference>
<dbReference type="GO" id="GO:0003677">
    <property type="term" value="F:DNA binding"/>
    <property type="evidence" value="ECO:0007669"/>
    <property type="project" value="UniProtKB-KW"/>
</dbReference>
<dbReference type="InterPro" id="IPR036390">
    <property type="entry name" value="WH_DNA-bd_sf"/>
</dbReference>
<evidence type="ECO:0000259" key="4">
    <source>
        <dbReference type="Pfam" id="PF22381"/>
    </source>
</evidence>
<dbReference type="Gene3D" id="1.10.10.10">
    <property type="entry name" value="Winged helix-like DNA-binding domain superfamily/Winged helix DNA-binding domain"/>
    <property type="match status" value="1"/>
</dbReference>
<gene>
    <name evidence="5" type="ORF">KFV11_10330</name>
</gene>
<sequence length="129" mass="15338">MPVRKSLETSMNFYEVLDKKYKRLSGFTAQYNLSIYEFHLLLVIYKSKTIQLREVIKNELMKVNQANKAVKNLYEKKLINKVRLPMDERTVELSIKEDSLPKVEKMIKEFAHEVEELQVEELVEVKQES</sequence>
<name>A0A9Q9BN73_9STAP</name>
<evidence type="ECO:0000256" key="2">
    <source>
        <dbReference type="ARBA" id="ARBA00023125"/>
    </source>
</evidence>
<accession>A0A9Q9BN73</accession>
<dbReference type="InterPro" id="IPR055166">
    <property type="entry name" value="Transc_reg_Sar_Rot_HTH"/>
</dbReference>
<dbReference type="InterPro" id="IPR036388">
    <property type="entry name" value="WH-like_DNA-bd_sf"/>
</dbReference>
<dbReference type="Pfam" id="PF22381">
    <property type="entry name" value="Staph_reg_Sar_Rot"/>
    <property type="match status" value="1"/>
</dbReference>
<dbReference type="Proteomes" id="UP001057381">
    <property type="component" value="Chromosome"/>
</dbReference>
<dbReference type="KEGG" id="mequ:KFV11_10330"/>
<evidence type="ECO:0000256" key="3">
    <source>
        <dbReference type="ARBA" id="ARBA00023163"/>
    </source>
</evidence>
<keyword evidence="3" id="KW-0804">Transcription</keyword>
<keyword evidence="1" id="KW-0805">Transcription regulation</keyword>
<dbReference type="EMBL" id="CP073809">
    <property type="protein sequence ID" value="UTH13605.1"/>
    <property type="molecule type" value="Genomic_DNA"/>
</dbReference>
<proteinExistence type="predicted"/>
<organism evidence="5 6">
    <name type="scientific">Macrococcus equipercicus</name>
    <dbReference type="NCBI Taxonomy" id="69967"/>
    <lineage>
        <taxon>Bacteria</taxon>
        <taxon>Bacillati</taxon>
        <taxon>Bacillota</taxon>
        <taxon>Bacilli</taxon>
        <taxon>Bacillales</taxon>
        <taxon>Staphylococcaceae</taxon>
        <taxon>Macrococcus</taxon>
    </lineage>
</organism>
<evidence type="ECO:0000313" key="6">
    <source>
        <dbReference type="Proteomes" id="UP001057381"/>
    </source>
</evidence>
<feature type="domain" description="Transcriptional regulator SarA/SarZ/Rot-like helix-turn-helix" evidence="4">
    <location>
        <begin position="29"/>
        <end position="106"/>
    </location>
</feature>